<dbReference type="GO" id="GO:0046872">
    <property type="term" value="F:metal ion binding"/>
    <property type="evidence" value="ECO:0007669"/>
    <property type="project" value="UniProtKB-KW"/>
</dbReference>
<dbReference type="SUPFAM" id="SSF51197">
    <property type="entry name" value="Clavaminate synthase-like"/>
    <property type="match status" value="1"/>
</dbReference>
<evidence type="ECO:0000256" key="2">
    <source>
        <dbReference type="ARBA" id="ARBA00022723"/>
    </source>
</evidence>
<organism evidence="6">
    <name type="scientific">Picea sitchensis</name>
    <name type="common">Sitka spruce</name>
    <name type="synonym">Pinus sitchensis</name>
    <dbReference type="NCBI Taxonomy" id="3332"/>
    <lineage>
        <taxon>Eukaryota</taxon>
        <taxon>Viridiplantae</taxon>
        <taxon>Streptophyta</taxon>
        <taxon>Embryophyta</taxon>
        <taxon>Tracheophyta</taxon>
        <taxon>Spermatophyta</taxon>
        <taxon>Pinopsida</taxon>
        <taxon>Pinidae</taxon>
        <taxon>Conifers I</taxon>
        <taxon>Pinales</taxon>
        <taxon>Pinaceae</taxon>
        <taxon>Picea</taxon>
    </lineage>
</organism>
<evidence type="ECO:0000256" key="4">
    <source>
        <dbReference type="RuleBase" id="RU003682"/>
    </source>
</evidence>
<dbReference type="GO" id="GO:0016491">
    <property type="term" value="F:oxidoreductase activity"/>
    <property type="evidence" value="ECO:0007669"/>
    <property type="project" value="UniProtKB-KW"/>
</dbReference>
<dbReference type="PROSITE" id="PS51471">
    <property type="entry name" value="FE2OG_OXY"/>
    <property type="match status" value="1"/>
</dbReference>
<keyword evidence="3 4" id="KW-0408">Iron</keyword>
<evidence type="ECO:0000256" key="3">
    <source>
        <dbReference type="ARBA" id="ARBA00023004"/>
    </source>
</evidence>
<comment type="similarity">
    <text evidence="1 4">Belongs to the iron/ascorbate-dependent oxidoreductase family.</text>
</comment>
<dbReference type="InterPro" id="IPR026992">
    <property type="entry name" value="DIOX_N"/>
</dbReference>
<keyword evidence="2 4" id="KW-0479">Metal-binding</keyword>
<accession>A9NRI6</accession>
<dbReference type="InterPro" id="IPR005123">
    <property type="entry name" value="Oxoglu/Fe-dep_dioxygenase_dom"/>
</dbReference>
<evidence type="ECO:0000256" key="1">
    <source>
        <dbReference type="ARBA" id="ARBA00008056"/>
    </source>
</evidence>
<dbReference type="Pfam" id="PF03171">
    <property type="entry name" value="2OG-FeII_Oxy"/>
    <property type="match status" value="1"/>
</dbReference>
<dbReference type="InterPro" id="IPR050295">
    <property type="entry name" value="Plant_2OG-oxidoreductases"/>
</dbReference>
<feature type="domain" description="Fe2OG dioxygenase" evidence="5">
    <location>
        <begin position="112"/>
        <end position="211"/>
    </location>
</feature>
<dbReference type="Gene3D" id="2.60.120.330">
    <property type="entry name" value="B-lactam Antibiotic, Isopenicillin N Synthase, Chain"/>
    <property type="match status" value="1"/>
</dbReference>
<name>A9NRI6_PICSI</name>
<reference evidence="6" key="1">
    <citation type="journal article" date="2008" name="BMC Genomics">
        <title>A conifer genomics resource of 200,000 spruce (Picea spp.) ESTs and 6,464 high-quality, sequence-finished full-length cDNAs for Sitka spruce (Picea sitchensis).</title>
        <authorList>
            <person name="Ralph S.G."/>
            <person name="Chun H.J."/>
            <person name="Kolosova N."/>
            <person name="Cooper D."/>
            <person name="Oddy C."/>
            <person name="Ritland C.E."/>
            <person name="Kirkpatrick R."/>
            <person name="Moore R."/>
            <person name="Barber S."/>
            <person name="Holt R.A."/>
            <person name="Jones S.J."/>
            <person name="Marra M.A."/>
            <person name="Douglas C.J."/>
            <person name="Ritland K."/>
            <person name="Bohlmann J."/>
        </authorList>
    </citation>
    <scope>NUCLEOTIDE SEQUENCE</scope>
    <source>
        <tissue evidence="6">Green portion of the leader tissue</tissue>
    </source>
</reference>
<evidence type="ECO:0000259" key="5">
    <source>
        <dbReference type="PROSITE" id="PS51471"/>
    </source>
</evidence>
<keyword evidence="4" id="KW-0560">Oxidoreductase</keyword>
<dbReference type="Pfam" id="PF14226">
    <property type="entry name" value="DIOX_N"/>
    <property type="match status" value="1"/>
</dbReference>
<dbReference type="InterPro" id="IPR027443">
    <property type="entry name" value="IPNS-like_sf"/>
</dbReference>
<protein>
    <recommendedName>
        <fullName evidence="5">Fe2OG dioxygenase domain-containing protein</fullName>
    </recommendedName>
</protein>
<dbReference type="InterPro" id="IPR044861">
    <property type="entry name" value="IPNS-like_FE2OG_OXY"/>
</dbReference>
<dbReference type="PANTHER" id="PTHR47991">
    <property type="entry name" value="OXOGLUTARATE/IRON-DEPENDENT DIOXYGENASE"/>
    <property type="match status" value="1"/>
</dbReference>
<sequence>MKNMMEIAKEFFEMPVEDRASLYSEDTNQQVRLSTSFNISKEKVLNWRDYLLHICHPVEEVMNSWPEKPAAYREIAAKYSVEVRALVLRLLAAISEALGLDPDYLNICFGKHHQGMTINYYPPCPNPDLTLGLQGHSDASAITVLMQGNENGLQVLKNGKWLAVNPIANAFVINLGDQLQVVSNGRFRSVEHRAVTNASTARISISTFYGPSKDAFIAPAASIVDGQHPALYRGYQFGDFMRVFWGQELKRKRALDQFKIEYPEDNRE</sequence>
<dbReference type="OMA" id="HEIRCAC"/>
<dbReference type="EMBL" id="EF083914">
    <property type="protein sequence ID" value="ABK23247.1"/>
    <property type="molecule type" value="mRNA"/>
</dbReference>
<evidence type="ECO:0000313" key="6">
    <source>
        <dbReference type="EMBL" id="ABK23247.1"/>
    </source>
</evidence>
<dbReference type="AlphaFoldDB" id="A9NRI6"/>
<proteinExistence type="evidence at transcript level"/>